<keyword evidence="2" id="KW-1185">Reference proteome</keyword>
<protein>
    <submittedName>
        <fullName evidence="1">Uncharacterized protein</fullName>
    </submittedName>
</protein>
<dbReference type="PROSITE" id="PS51257">
    <property type="entry name" value="PROKAR_LIPOPROTEIN"/>
    <property type="match status" value="1"/>
</dbReference>
<name>A0A6H5HH23_9HEMI</name>
<sequence>MLTGPRRSLSVSSTSVSGCFGGGCGGVIRAIAEDPSRLQCLDHVQRGFAAQQGVPGCCASHTPRSTRHPFPTGSSN</sequence>
<gene>
    <name evidence="1" type="ORF">NTEN_LOCUS19622</name>
</gene>
<organism evidence="1 2">
    <name type="scientific">Nesidiocoris tenuis</name>
    <dbReference type="NCBI Taxonomy" id="355587"/>
    <lineage>
        <taxon>Eukaryota</taxon>
        <taxon>Metazoa</taxon>
        <taxon>Ecdysozoa</taxon>
        <taxon>Arthropoda</taxon>
        <taxon>Hexapoda</taxon>
        <taxon>Insecta</taxon>
        <taxon>Pterygota</taxon>
        <taxon>Neoptera</taxon>
        <taxon>Paraneoptera</taxon>
        <taxon>Hemiptera</taxon>
        <taxon>Heteroptera</taxon>
        <taxon>Panheteroptera</taxon>
        <taxon>Cimicomorpha</taxon>
        <taxon>Miridae</taxon>
        <taxon>Dicyphina</taxon>
        <taxon>Nesidiocoris</taxon>
    </lineage>
</organism>
<proteinExistence type="predicted"/>
<dbReference type="AlphaFoldDB" id="A0A6H5HH23"/>
<dbReference type="Proteomes" id="UP000479000">
    <property type="component" value="Unassembled WGS sequence"/>
</dbReference>
<dbReference type="EMBL" id="CADCXU010028858">
    <property type="protein sequence ID" value="CAB0015282.1"/>
    <property type="molecule type" value="Genomic_DNA"/>
</dbReference>
<accession>A0A6H5HH23</accession>
<reference evidence="1 2" key="1">
    <citation type="submission" date="2020-02" db="EMBL/GenBank/DDBJ databases">
        <authorList>
            <person name="Ferguson B K."/>
        </authorList>
    </citation>
    <scope>NUCLEOTIDE SEQUENCE [LARGE SCALE GENOMIC DNA]</scope>
</reference>
<evidence type="ECO:0000313" key="1">
    <source>
        <dbReference type="EMBL" id="CAB0015282.1"/>
    </source>
</evidence>
<evidence type="ECO:0000313" key="2">
    <source>
        <dbReference type="Proteomes" id="UP000479000"/>
    </source>
</evidence>